<evidence type="ECO:0000313" key="2">
    <source>
        <dbReference type="EMBL" id="WFG95431.1"/>
    </source>
</evidence>
<keyword evidence="1" id="KW-0812">Transmembrane</keyword>
<feature type="transmembrane region" description="Helical" evidence="1">
    <location>
        <begin position="20"/>
        <end position="45"/>
    </location>
</feature>
<feature type="transmembrane region" description="Helical" evidence="1">
    <location>
        <begin position="57"/>
        <end position="80"/>
    </location>
</feature>
<keyword evidence="1" id="KW-1133">Transmembrane helix</keyword>
<dbReference type="AlphaFoldDB" id="A0AAX3SVV0"/>
<dbReference type="RefSeq" id="WP_277938011.1">
    <property type="nucleotide sequence ID" value="NZ_CP096246.1"/>
</dbReference>
<accession>A0AAX3SVV0</accession>
<protein>
    <submittedName>
        <fullName evidence="2">Uncharacterized protein</fullName>
    </submittedName>
</protein>
<reference evidence="2 3" key="1">
    <citation type="submission" date="2022-04" db="EMBL/GenBank/DDBJ databases">
        <title>Whole genome of Spiroplasma citri.</title>
        <authorList>
            <person name="Khanchezar A."/>
            <person name="Izadpanah K."/>
            <person name="Taghavi M."/>
            <person name="Ghorbani A."/>
            <person name="Beven L."/>
        </authorList>
    </citation>
    <scope>NUCLEOTIDE SEQUENCE [LARGE SCALE GENOMIC DNA]</scope>
    <source>
        <strain evidence="2 3">D4</strain>
    </source>
</reference>
<evidence type="ECO:0000313" key="3">
    <source>
        <dbReference type="Proteomes" id="UP001214629"/>
    </source>
</evidence>
<keyword evidence="3" id="KW-1185">Reference proteome</keyword>
<dbReference type="Proteomes" id="UP001214629">
    <property type="component" value="Chromosome"/>
</dbReference>
<organism evidence="2 3">
    <name type="scientific">Spiroplasma citri</name>
    <dbReference type="NCBI Taxonomy" id="2133"/>
    <lineage>
        <taxon>Bacteria</taxon>
        <taxon>Bacillati</taxon>
        <taxon>Mycoplasmatota</taxon>
        <taxon>Mollicutes</taxon>
        <taxon>Entomoplasmatales</taxon>
        <taxon>Spiroplasmataceae</taxon>
        <taxon>Spiroplasma</taxon>
    </lineage>
</organism>
<keyword evidence="1" id="KW-0472">Membrane</keyword>
<evidence type="ECO:0000256" key="1">
    <source>
        <dbReference type="SAM" id="Phobius"/>
    </source>
</evidence>
<proteinExistence type="predicted"/>
<dbReference type="EMBL" id="CP096246">
    <property type="protein sequence ID" value="WFG95431.1"/>
    <property type="molecule type" value="Genomic_DNA"/>
</dbReference>
<name>A0AAX3SVV0_SPICI</name>
<gene>
    <name evidence="2" type="ORF">M0C40_04870</name>
</gene>
<sequence length="90" mass="9832">MNYASINPELNQTGSLSAIWYIGSIFQAVGNAAIGNLAPLFANGLGFGMAKDFRGEAALVAFFGWAVLEGLMGIVPQWYYNKCFIRKYTN</sequence>